<dbReference type="GO" id="GO:0000166">
    <property type="term" value="F:nucleotide binding"/>
    <property type="evidence" value="ECO:0007669"/>
    <property type="project" value="InterPro"/>
</dbReference>
<dbReference type="KEGG" id="ttf:THTE_2313"/>
<protein>
    <submittedName>
        <fullName evidence="3">Myo-inositol 2-dehydrogenase</fullName>
        <ecNumber evidence="3">1.1.1.18</ecNumber>
    </submittedName>
</protein>
<accession>A0A286RG35</accession>
<evidence type="ECO:0000313" key="4">
    <source>
        <dbReference type="Proteomes" id="UP000215086"/>
    </source>
</evidence>
<dbReference type="SUPFAM" id="SSF55347">
    <property type="entry name" value="Glyceraldehyde-3-phosphate dehydrogenase-like, C-terminal domain"/>
    <property type="match status" value="1"/>
</dbReference>
<dbReference type="Pfam" id="PF01408">
    <property type="entry name" value="GFO_IDH_MocA"/>
    <property type="match status" value="1"/>
</dbReference>
<dbReference type="InterPro" id="IPR050463">
    <property type="entry name" value="Gfo/Idh/MocA_oxidrdct_glycsds"/>
</dbReference>
<dbReference type="SUPFAM" id="SSF51735">
    <property type="entry name" value="NAD(P)-binding Rossmann-fold domains"/>
    <property type="match status" value="1"/>
</dbReference>
<dbReference type="EC" id="1.1.1.18" evidence="3"/>
<feature type="domain" description="Gfo/Idh/MocA-like oxidoreductase N-terminal" evidence="1">
    <location>
        <begin position="52"/>
        <end position="173"/>
    </location>
</feature>
<feature type="domain" description="Gfo/Idh/MocA-like oxidoreductase bacterial type C-terminal" evidence="2">
    <location>
        <begin position="198"/>
        <end position="466"/>
    </location>
</feature>
<dbReference type="PANTHER" id="PTHR43818">
    <property type="entry name" value="BCDNA.GH03377"/>
    <property type="match status" value="1"/>
</dbReference>
<dbReference type="RefSeq" id="WP_095415109.1">
    <property type="nucleotide sequence ID" value="NZ_CP018477.1"/>
</dbReference>
<name>A0A286RG35_9BACT</name>
<dbReference type="AlphaFoldDB" id="A0A286RG35"/>
<dbReference type="PANTHER" id="PTHR43818:SF5">
    <property type="entry name" value="OXIDOREDUCTASE FAMILY PROTEIN"/>
    <property type="match status" value="1"/>
</dbReference>
<dbReference type="InterPro" id="IPR036291">
    <property type="entry name" value="NAD(P)-bd_dom_sf"/>
</dbReference>
<dbReference type="Pfam" id="PF19051">
    <property type="entry name" value="GFO_IDH_MocA_C2"/>
    <property type="match status" value="1"/>
</dbReference>
<sequence>MSKLSRRQLLKKSAFVVGSGLVLGMVGGCPKKSEVPVPEVIPSSAQGANERIGVGIIGCGRRNGQLVIGKGGQGKPPKEATIVAVADVNLKRAHQWGEKYKCPAFQDYRKLLELKQVEVVFYATPEHSHFLPCIHACQAGKDIYGEQPLSHTIREGQAMVQAVRKYKRVFQVGEQQRSDPKTRHAVELILNGRIGKVHTVIGYNYPSPWDAQFPAEDVPPDLDWDHWCGQNELIPFNINIYLSRIPYNRENYPAEAAEKAAVGPGWMSLRPYSGGELVNWGCHGLSMVLWGLGMDHSGPVEIWVEPPQKLEKLVYTKPEDRKRGDTLMSQSIIHYRFPNDVILKLEGTDERLGGGGTFIGDKGKITIFRGGYECDPPDLDKDPLPSNAVRVYESNNHMENFFECVKTRKDPIANVEVAHRIATLCHLGNIARWLGRRLKWDPEKEIFPGDDEANQYLDCPKRKGYEIPEQI</sequence>
<keyword evidence="4" id="KW-1185">Reference proteome</keyword>
<gene>
    <name evidence="3" type="ORF">THTE_2313</name>
</gene>
<organism evidence="3 4">
    <name type="scientific">Thermogutta terrifontis</name>
    <dbReference type="NCBI Taxonomy" id="1331910"/>
    <lineage>
        <taxon>Bacteria</taxon>
        <taxon>Pseudomonadati</taxon>
        <taxon>Planctomycetota</taxon>
        <taxon>Planctomycetia</taxon>
        <taxon>Pirellulales</taxon>
        <taxon>Thermoguttaceae</taxon>
        <taxon>Thermogutta</taxon>
    </lineage>
</organism>
<keyword evidence="3" id="KW-0560">Oxidoreductase</keyword>
<dbReference type="InterPro" id="IPR000683">
    <property type="entry name" value="Gfo/Idh/MocA-like_OxRdtase_N"/>
</dbReference>
<dbReference type="GO" id="GO:0050112">
    <property type="term" value="F:inositol 2-dehydrogenase (NAD+) activity"/>
    <property type="evidence" value="ECO:0007669"/>
    <property type="project" value="UniProtKB-EC"/>
</dbReference>
<evidence type="ECO:0000259" key="2">
    <source>
        <dbReference type="Pfam" id="PF19051"/>
    </source>
</evidence>
<evidence type="ECO:0000259" key="1">
    <source>
        <dbReference type="Pfam" id="PF01408"/>
    </source>
</evidence>
<dbReference type="EMBL" id="CP018477">
    <property type="protein sequence ID" value="ASV74915.1"/>
    <property type="molecule type" value="Genomic_DNA"/>
</dbReference>
<evidence type="ECO:0000313" key="3">
    <source>
        <dbReference type="EMBL" id="ASV74915.1"/>
    </source>
</evidence>
<dbReference type="OrthoDB" id="9763611at2"/>
<reference evidence="3 4" key="1">
    <citation type="journal article" name="Front. Microbiol.">
        <title>Sugar Metabolism of the First Thermophilic Planctomycete Thermogutta terrifontis: Comparative Genomic and Transcriptomic Approaches.</title>
        <authorList>
            <person name="Elcheninov A.G."/>
            <person name="Menzel P."/>
            <person name="Gudbergsdottir S.R."/>
            <person name="Slesarev A.I."/>
            <person name="Kadnikov V.V."/>
            <person name="Krogh A."/>
            <person name="Bonch-Osmolovskaya E.A."/>
            <person name="Peng X."/>
            <person name="Kublanov I.V."/>
        </authorList>
    </citation>
    <scope>NUCLEOTIDE SEQUENCE [LARGE SCALE GENOMIC DNA]</scope>
    <source>
        <strain evidence="3 4">R1</strain>
    </source>
</reference>
<dbReference type="InterPro" id="IPR043906">
    <property type="entry name" value="Gfo/Idh/MocA_OxRdtase_bact_C"/>
</dbReference>
<dbReference type="Gene3D" id="3.40.50.720">
    <property type="entry name" value="NAD(P)-binding Rossmann-like Domain"/>
    <property type="match status" value="1"/>
</dbReference>
<dbReference type="Gene3D" id="3.30.360.10">
    <property type="entry name" value="Dihydrodipicolinate Reductase, domain 2"/>
    <property type="match status" value="1"/>
</dbReference>
<dbReference type="PROSITE" id="PS51257">
    <property type="entry name" value="PROKAR_LIPOPROTEIN"/>
    <property type="match status" value="1"/>
</dbReference>
<dbReference type="Proteomes" id="UP000215086">
    <property type="component" value="Chromosome"/>
</dbReference>
<proteinExistence type="predicted"/>